<accession>A0ABW3BPM0</accession>
<name>A0ABW3BPM0_9FLAO</name>
<dbReference type="RefSeq" id="WP_379939164.1">
    <property type="nucleotide sequence ID" value="NZ_JBHTIB010000002.1"/>
</dbReference>
<dbReference type="Proteomes" id="UP001597011">
    <property type="component" value="Unassembled WGS sequence"/>
</dbReference>
<feature type="chain" id="PRO_5045772070" evidence="1">
    <location>
        <begin position="21"/>
        <end position="70"/>
    </location>
</feature>
<evidence type="ECO:0000256" key="1">
    <source>
        <dbReference type="SAM" id="SignalP"/>
    </source>
</evidence>
<dbReference type="InterPro" id="IPR045398">
    <property type="entry name" value="DUF6515"/>
</dbReference>
<evidence type="ECO:0000313" key="2">
    <source>
        <dbReference type="EMBL" id="MFD0834693.1"/>
    </source>
</evidence>
<gene>
    <name evidence="2" type="ORF">ACFQ0I_02870</name>
</gene>
<reference evidence="3" key="1">
    <citation type="journal article" date="2019" name="Int. J. Syst. Evol. Microbiol.">
        <title>The Global Catalogue of Microorganisms (GCM) 10K type strain sequencing project: providing services to taxonomists for standard genome sequencing and annotation.</title>
        <authorList>
            <consortium name="The Broad Institute Genomics Platform"/>
            <consortium name="The Broad Institute Genome Sequencing Center for Infectious Disease"/>
            <person name="Wu L."/>
            <person name="Ma J."/>
        </authorList>
    </citation>
    <scope>NUCLEOTIDE SEQUENCE [LARGE SCALE GENOMIC DNA]</scope>
    <source>
        <strain evidence="3">CCUG 60529</strain>
    </source>
</reference>
<organism evidence="2 3">
    <name type="scientific">Mariniflexile aquimaris</name>
    <dbReference type="NCBI Taxonomy" id="881009"/>
    <lineage>
        <taxon>Bacteria</taxon>
        <taxon>Pseudomonadati</taxon>
        <taxon>Bacteroidota</taxon>
        <taxon>Flavobacteriia</taxon>
        <taxon>Flavobacteriales</taxon>
        <taxon>Flavobacteriaceae</taxon>
        <taxon>Mariniflexile</taxon>
    </lineage>
</organism>
<comment type="caution">
    <text evidence="2">The sequence shown here is derived from an EMBL/GenBank/DDBJ whole genome shotgun (WGS) entry which is preliminary data.</text>
</comment>
<sequence length="70" mass="8170">MRSIILFFAFILMLGTTSCATRVVTRPATVTVIKTAPANYKIVKVRGKRYYFWNGNHYRKTRRGFVLVRI</sequence>
<proteinExistence type="predicted"/>
<evidence type="ECO:0000313" key="3">
    <source>
        <dbReference type="Proteomes" id="UP001597011"/>
    </source>
</evidence>
<dbReference type="Pfam" id="PF20125">
    <property type="entry name" value="DUF6515"/>
    <property type="match status" value="1"/>
</dbReference>
<keyword evidence="1" id="KW-0732">Signal</keyword>
<dbReference type="EMBL" id="JBHTIB010000002">
    <property type="protein sequence ID" value="MFD0834693.1"/>
    <property type="molecule type" value="Genomic_DNA"/>
</dbReference>
<keyword evidence="3" id="KW-1185">Reference proteome</keyword>
<feature type="signal peptide" evidence="1">
    <location>
        <begin position="1"/>
        <end position="20"/>
    </location>
</feature>
<dbReference type="PROSITE" id="PS51257">
    <property type="entry name" value="PROKAR_LIPOPROTEIN"/>
    <property type="match status" value="1"/>
</dbReference>
<protein>
    <submittedName>
        <fullName evidence="2">DUF6515 family protein</fullName>
    </submittedName>
</protein>